<dbReference type="InterPro" id="IPR002504">
    <property type="entry name" value="NADK"/>
</dbReference>
<feature type="region of interest" description="Disordered" evidence="2">
    <location>
        <begin position="111"/>
        <end position="258"/>
    </location>
</feature>
<evidence type="ECO:0000313" key="3">
    <source>
        <dbReference type="EMBL" id="KZZ91548.1"/>
    </source>
</evidence>
<feature type="compositionally biased region" description="Polar residues" evidence="2">
    <location>
        <begin position="113"/>
        <end position="127"/>
    </location>
</feature>
<evidence type="ECO:0000313" key="4">
    <source>
        <dbReference type="Proteomes" id="UP000242877"/>
    </source>
</evidence>
<evidence type="ECO:0008006" key="5">
    <source>
        <dbReference type="Google" id="ProtNLM"/>
    </source>
</evidence>
<dbReference type="InterPro" id="IPR017438">
    <property type="entry name" value="ATP-NAD_kinase_N"/>
</dbReference>
<comment type="caution">
    <text evidence="3">The sequence shown here is derived from an EMBL/GenBank/DDBJ whole genome shotgun (WGS) entry which is preliminary data.</text>
</comment>
<organism evidence="3 4">
    <name type="scientific">Ascosphaera apis ARSEF 7405</name>
    <dbReference type="NCBI Taxonomy" id="392613"/>
    <lineage>
        <taxon>Eukaryota</taxon>
        <taxon>Fungi</taxon>
        <taxon>Dikarya</taxon>
        <taxon>Ascomycota</taxon>
        <taxon>Pezizomycotina</taxon>
        <taxon>Eurotiomycetes</taxon>
        <taxon>Eurotiomycetidae</taxon>
        <taxon>Onygenales</taxon>
        <taxon>Ascosphaeraceae</taxon>
        <taxon>Ascosphaera</taxon>
    </lineage>
</organism>
<evidence type="ECO:0000256" key="2">
    <source>
        <dbReference type="SAM" id="MobiDB-lite"/>
    </source>
</evidence>
<gene>
    <name evidence="3" type="ORF">AAP_03254</name>
</gene>
<dbReference type="Pfam" id="PF01513">
    <property type="entry name" value="NAD_kinase"/>
    <property type="match status" value="1"/>
</dbReference>
<feature type="compositionally biased region" description="Polar residues" evidence="2">
    <location>
        <begin position="134"/>
        <end position="178"/>
    </location>
</feature>
<dbReference type="Gene3D" id="3.40.50.10330">
    <property type="entry name" value="Probable inorganic polyphosphate/atp-NAD kinase, domain 1"/>
    <property type="match status" value="1"/>
</dbReference>
<dbReference type="SUPFAM" id="SSF111331">
    <property type="entry name" value="NAD kinase/diacylglycerol kinase-like"/>
    <property type="match status" value="1"/>
</dbReference>
<dbReference type="Pfam" id="PF20143">
    <property type="entry name" value="NAD_kinase_C"/>
    <property type="match status" value="1"/>
</dbReference>
<proteinExistence type="inferred from homology"/>
<dbReference type="PANTHER" id="PTHR20275">
    <property type="entry name" value="NAD KINASE"/>
    <property type="match status" value="1"/>
</dbReference>
<dbReference type="PANTHER" id="PTHR20275:SF0">
    <property type="entry name" value="NAD KINASE"/>
    <property type="match status" value="1"/>
</dbReference>
<protein>
    <recommendedName>
        <fullName evidence="5">NAD(+) kinase</fullName>
    </recommendedName>
</protein>
<dbReference type="InterPro" id="IPR016064">
    <property type="entry name" value="NAD/diacylglycerol_kinase_sf"/>
</dbReference>
<dbReference type="GO" id="GO:0006741">
    <property type="term" value="P:NADP+ biosynthetic process"/>
    <property type="evidence" value="ECO:0007669"/>
    <property type="project" value="InterPro"/>
</dbReference>
<sequence length="674" mass="75287">MSPPLYTHPSLAPGILLPVPSGNGETAPVDGAEFRLRPSPSSALSPPCCCSHHHHPCFNVGENAAVTNGSKQPAVYEHCPCELENSIQQSANSRRNSELAPVIESALEKVTMRQDTQQVSQENNSFPSLDAAGFSSTQAKLQSQLQSECQIDIQPSTDENNETHTTANGSPSDTQDNAISLKASAPTPSNPTQSSQHPQHRQWRCPSHSSYNLRKPGGSEYLTSVSNPPFQHSASQHTYTPDHIPDVNPGNNSTFKTDVFENPVPGKERYMRYPTMNTSSALLNRRPNAREQVMPLDKTNGNAHREELQPQYKDRLNVAPSSPTSISHGRYPSVPNAIQQRRASDFVLNGYNDRRNSASRMPLQSPCFFHQRFENAVNISQILSEIEADDWISHSRLVATATSVREVSRQLQRRQMKMEVKSVLIVTKARDNRLVYLTRELAEWLMSTPRYNNGRGNGLGVTVYVDAKLQKSKRFDAPGLIAKNPAFADMLKFWTIDMCWACPEKFDLVLTLGGDGTVLFTSWLFQRVVPPVLSFSLGSLGFLTHFEFSRYKEHLNRVMGETGMRVNLRMRFTCTVFRVDRRTGEEREDEQFEVVNELVIDRGPSPWVSNLELYGDGELLTVVQADGCIFSTPTGTVNRIFFIRRGFPGASVYPRDSSYSDLPAYAFLQTNGSI</sequence>
<dbReference type="FunFam" id="3.40.50.10330:FF:000025">
    <property type="entry name" value="NAD+ kinase Utr1"/>
    <property type="match status" value="1"/>
</dbReference>
<comment type="similarity">
    <text evidence="1">Belongs to the NAD kinase family.</text>
</comment>
<name>A0A167YN30_9EURO</name>
<accession>A0A167YN30</accession>
<dbReference type="EMBL" id="AZGZ01000013">
    <property type="protein sequence ID" value="KZZ91548.1"/>
    <property type="molecule type" value="Genomic_DNA"/>
</dbReference>
<dbReference type="OrthoDB" id="24581at2759"/>
<dbReference type="AlphaFoldDB" id="A0A167YN30"/>
<feature type="compositionally biased region" description="Polar residues" evidence="2">
    <location>
        <begin position="186"/>
        <end position="197"/>
    </location>
</feature>
<dbReference type="VEuPathDB" id="FungiDB:AAP_03254"/>
<feature type="compositionally biased region" description="Polar residues" evidence="2">
    <location>
        <begin position="221"/>
        <end position="239"/>
    </location>
</feature>
<dbReference type="GO" id="GO:0003951">
    <property type="term" value="F:NAD+ kinase activity"/>
    <property type="evidence" value="ECO:0007669"/>
    <property type="project" value="InterPro"/>
</dbReference>
<dbReference type="Proteomes" id="UP000242877">
    <property type="component" value="Unassembled WGS sequence"/>
</dbReference>
<keyword evidence="4" id="KW-1185">Reference proteome</keyword>
<evidence type="ECO:0000256" key="1">
    <source>
        <dbReference type="ARBA" id="ARBA00010995"/>
    </source>
</evidence>
<reference evidence="3 4" key="1">
    <citation type="journal article" date="2016" name="Genome Biol. Evol.">
        <title>Divergent and convergent evolution of fungal pathogenicity.</title>
        <authorList>
            <person name="Shang Y."/>
            <person name="Xiao G."/>
            <person name="Zheng P."/>
            <person name="Cen K."/>
            <person name="Zhan S."/>
            <person name="Wang C."/>
        </authorList>
    </citation>
    <scope>NUCLEOTIDE SEQUENCE [LARGE SCALE GENOMIC DNA]</scope>
    <source>
        <strain evidence="3 4">ARSEF 7405</strain>
    </source>
</reference>